<evidence type="ECO:0000313" key="2">
    <source>
        <dbReference type="Proteomes" id="UP000265520"/>
    </source>
</evidence>
<proteinExistence type="predicted"/>
<keyword evidence="2" id="KW-1185">Reference proteome</keyword>
<feature type="non-terminal residue" evidence="1">
    <location>
        <position position="53"/>
    </location>
</feature>
<protein>
    <submittedName>
        <fullName evidence="1">Uncharacterized protein</fullName>
    </submittedName>
</protein>
<dbReference type="EMBL" id="LXQA010220944">
    <property type="protein sequence ID" value="MCI35176.1"/>
    <property type="molecule type" value="Genomic_DNA"/>
</dbReference>
<reference evidence="1 2" key="1">
    <citation type="journal article" date="2018" name="Front. Plant Sci.">
        <title>Red Clover (Trifolium pratense) and Zigzag Clover (T. medium) - A Picture of Genomic Similarities and Differences.</title>
        <authorList>
            <person name="Dluhosova J."/>
            <person name="Istvanek J."/>
            <person name="Nedelnik J."/>
            <person name="Repkova J."/>
        </authorList>
    </citation>
    <scope>NUCLEOTIDE SEQUENCE [LARGE SCALE GENOMIC DNA]</scope>
    <source>
        <strain evidence="2">cv. 10/8</strain>
        <tissue evidence="1">Leaf</tissue>
    </source>
</reference>
<organism evidence="1 2">
    <name type="scientific">Trifolium medium</name>
    <dbReference type="NCBI Taxonomy" id="97028"/>
    <lineage>
        <taxon>Eukaryota</taxon>
        <taxon>Viridiplantae</taxon>
        <taxon>Streptophyta</taxon>
        <taxon>Embryophyta</taxon>
        <taxon>Tracheophyta</taxon>
        <taxon>Spermatophyta</taxon>
        <taxon>Magnoliopsida</taxon>
        <taxon>eudicotyledons</taxon>
        <taxon>Gunneridae</taxon>
        <taxon>Pentapetalae</taxon>
        <taxon>rosids</taxon>
        <taxon>fabids</taxon>
        <taxon>Fabales</taxon>
        <taxon>Fabaceae</taxon>
        <taxon>Papilionoideae</taxon>
        <taxon>50 kb inversion clade</taxon>
        <taxon>NPAAA clade</taxon>
        <taxon>Hologalegina</taxon>
        <taxon>IRL clade</taxon>
        <taxon>Trifolieae</taxon>
        <taxon>Trifolium</taxon>
    </lineage>
</organism>
<name>A0A392RH81_9FABA</name>
<accession>A0A392RH81</accession>
<dbReference type="AlphaFoldDB" id="A0A392RH81"/>
<evidence type="ECO:0000313" key="1">
    <source>
        <dbReference type="EMBL" id="MCI35176.1"/>
    </source>
</evidence>
<sequence>MAAKKNVQSTFEEVLCGHEFILNREVGLYEFRFLLIENGELGSHCWSFEFFVE</sequence>
<comment type="caution">
    <text evidence="1">The sequence shown here is derived from an EMBL/GenBank/DDBJ whole genome shotgun (WGS) entry which is preliminary data.</text>
</comment>
<dbReference type="Proteomes" id="UP000265520">
    <property type="component" value="Unassembled WGS sequence"/>
</dbReference>